<organism evidence="9 10">
    <name type="scientific">Brettanomyces naardenensis</name>
    <name type="common">Yeast</name>
    <dbReference type="NCBI Taxonomy" id="13370"/>
    <lineage>
        <taxon>Eukaryota</taxon>
        <taxon>Fungi</taxon>
        <taxon>Dikarya</taxon>
        <taxon>Ascomycota</taxon>
        <taxon>Saccharomycotina</taxon>
        <taxon>Pichiomycetes</taxon>
        <taxon>Pichiales</taxon>
        <taxon>Pichiaceae</taxon>
        <taxon>Brettanomyces</taxon>
    </lineage>
</organism>
<dbReference type="PANTHER" id="PTHR21704">
    <property type="entry name" value="NIPPED-B-LIKE PROTEIN DELANGIN SCC2-RELATED"/>
    <property type="match status" value="1"/>
</dbReference>
<dbReference type="InParanoid" id="A0A448YLT1"/>
<dbReference type="PANTHER" id="PTHR21704:SF18">
    <property type="entry name" value="NIPPED-B-LIKE PROTEIN"/>
    <property type="match status" value="1"/>
</dbReference>
<keyword evidence="4 6" id="KW-0539">Nucleus</keyword>
<dbReference type="GO" id="GO:0090694">
    <property type="term" value="C:Scc2-Scc4 cohesin loading complex"/>
    <property type="evidence" value="ECO:0007669"/>
    <property type="project" value="TreeGrafter"/>
</dbReference>
<dbReference type="SUPFAM" id="SSF48371">
    <property type="entry name" value="ARM repeat"/>
    <property type="match status" value="1"/>
</dbReference>
<dbReference type="GO" id="GO:0010468">
    <property type="term" value="P:regulation of gene expression"/>
    <property type="evidence" value="ECO:0007669"/>
    <property type="project" value="InterPro"/>
</dbReference>
<dbReference type="Pfam" id="PF12765">
    <property type="entry name" value="Cohesin_HEAT"/>
    <property type="match status" value="1"/>
</dbReference>
<dbReference type="GO" id="GO:0071169">
    <property type="term" value="P:establishment of protein localization to chromatin"/>
    <property type="evidence" value="ECO:0007669"/>
    <property type="project" value="TreeGrafter"/>
</dbReference>
<dbReference type="STRING" id="13370.A0A448YLT1"/>
<evidence type="ECO:0000313" key="10">
    <source>
        <dbReference type="Proteomes" id="UP000290900"/>
    </source>
</evidence>
<dbReference type="Gene3D" id="1.25.10.10">
    <property type="entry name" value="Leucine-rich Repeat Variant"/>
    <property type="match status" value="1"/>
</dbReference>
<keyword evidence="3 6" id="KW-0677">Repeat</keyword>
<dbReference type="GO" id="GO:0061775">
    <property type="term" value="F:cohesin loader activity"/>
    <property type="evidence" value="ECO:0007669"/>
    <property type="project" value="InterPro"/>
</dbReference>
<dbReference type="Pfam" id="PF12830">
    <property type="entry name" value="Nipped-B_C"/>
    <property type="match status" value="1"/>
</dbReference>
<protein>
    <recommendedName>
        <fullName evidence="6">Sister chromatid cohesion protein</fullName>
    </recommendedName>
</protein>
<dbReference type="GO" id="GO:0034087">
    <property type="term" value="P:establishment of mitotic sister chromatid cohesion"/>
    <property type="evidence" value="ECO:0007669"/>
    <property type="project" value="TreeGrafter"/>
</dbReference>
<dbReference type="GO" id="GO:1990414">
    <property type="term" value="P:replication-born double-strand break repair via sister chromatid exchange"/>
    <property type="evidence" value="ECO:0007669"/>
    <property type="project" value="TreeGrafter"/>
</dbReference>
<evidence type="ECO:0000256" key="3">
    <source>
        <dbReference type="ARBA" id="ARBA00022737"/>
    </source>
</evidence>
<evidence type="ECO:0000259" key="8">
    <source>
        <dbReference type="Pfam" id="PF12830"/>
    </source>
</evidence>
<comment type="subcellular location">
    <subcellularLocation>
        <location evidence="1 6">Nucleus</location>
    </subcellularLocation>
</comment>
<dbReference type="OrthoDB" id="418242at2759"/>
<evidence type="ECO:0000256" key="5">
    <source>
        <dbReference type="ARBA" id="ARBA00023306"/>
    </source>
</evidence>
<dbReference type="InterPro" id="IPR026003">
    <property type="entry name" value="Cohesin_HEAT"/>
</dbReference>
<dbReference type="InterPro" id="IPR024986">
    <property type="entry name" value="Nipped-B_C"/>
</dbReference>
<dbReference type="CDD" id="cd23958">
    <property type="entry name" value="SCC2"/>
    <property type="match status" value="1"/>
</dbReference>
<evidence type="ECO:0000256" key="4">
    <source>
        <dbReference type="ARBA" id="ARBA00023242"/>
    </source>
</evidence>
<dbReference type="Proteomes" id="UP000290900">
    <property type="component" value="Unassembled WGS sequence"/>
</dbReference>
<dbReference type="InterPro" id="IPR033031">
    <property type="entry name" value="Scc2/Nipped-B"/>
</dbReference>
<dbReference type="GO" id="GO:0003682">
    <property type="term" value="F:chromatin binding"/>
    <property type="evidence" value="ECO:0007669"/>
    <property type="project" value="TreeGrafter"/>
</dbReference>
<evidence type="ECO:0000256" key="2">
    <source>
        <dbReference type="ARBA" id="ARBA00009252"/>
    </source>
</evidence>
<evidence type="ECO:0000256" key="1">
    <source>
        <dbReference type="ARBA" id="ARBA00004123"/>
    </source>
</evidence>
<feature type="region of interest" description="Disordered" evidence="7">
    <location>
        <begin position="161"/>
        <end position="185"/>
    </location>
</feature>
<reference evidence="9 10" key="1">
    <citation type="submission" date="2018-12" db="EMBL/GenBank/DDBJ databases">
        <authorList>
            <person name="Tiukova I."/>
            <person name="Dainat J."/>
        </authorList>
    </citation>
    <scope>NUCLEOTIDE SEQUENCE [LARGE SCALE GENOMIC DNA]</scope>
</reference>
<dbReference type="GO" id="GO:0140588">
    <property type="term" value="P:chromatin looping"/>
    <property type="evidence" value="ECO:0007669"/>
    <property type="project" value="InterPro"/>
</dbReference>
<dbReference type="EMBL" id="CAACVR010000014">
    <property type="protein sequence ID" value="VEU21905.1"/>
    <property type="molecule type" value="Genomic_DNA"/>
</dbReference>
<evidence type="ECO:0000256" key="6">
    <source>
        <dbReference type="RuleBase" id="RU364107"/>
    </source>
</evidence>
<sequence length="1453" mass="165302">MPDEINLSSALAYHPIEYLPPKQSLISFGAPFHETLPYEETKVVLDLGVHRGIADHPADPTVLDTELPVNSAANVPTNLTASDLQYVRFKKPAFKLPHDDHFTSSVSLPPLEMALLASIPPITKGDFVKPAIKVKRIRLQGDISSDEVKELQKSVVEMETRKKRKVDDDMEEDHKRRKSSPIDSSTVTVSLNPFELVDSAQGKVEDFLEQLPDQDIFSSSSIRDSVARLWKNDALGGLEVDQLLALEDRCQSTLTSSDWKDADSKLMDSATILLMIMTADINDKRLYKETYLSSIFDLLHGIQEKLLPTLFASSLPANRLHELSHLIDMVSNLLSSITVSDSLITRFEYFAFAFIFNAGDVTTVNLEKLRISASNLLLTISKRYPEQSQFIVFELFANFDNVSHLKARSRQFRLSGGLSVQLVTILLVRLVQSTDCFDYQFDETYWRMVGSGSSSRNSQKKVLEEMNDRFYEYLGKRFKHSVEIANQIASAMATKIALTLNPNGRKVLENIVADILTMLDYPEYCGCETILRSIMTVLLHICSADDEYQSSLQSFAFEIAGIIGSKLLDLRNEGTEVHPDFQSMNKWYLQTLLYLKENSAAEDNSFAYLYMKYMEELAELPSTEEPLMRKVKAVQRSLIQFFNDNFTALHEDSELGSTYRQILLSSNLLDQYEPFLMLVTRNLGNTKAKLRSVAIKNLSLLVSKDPSLMTTPAVKNILALRLGESYASVCDSILELLSQFLHSHPEMIPEFYSMVSSKIGDRSITVRKKAITLCTYMYRSRQEVKIRSNISERLLKRLDDEEDSIVFQACESLLDSWFVSIADIYVASQEDTNISIKDEVMATVGVIVQVFNDGDRNWKYFERFLKEKVLRRNDLNQGIEESLHRALSLMVEYILEYATEDAIMQDYEQIKRKVGDLMGFLAIIVKCNSSFIYQDQLLALQPYLTDDMSTGNSLCFHSLQIFRLSLPSMTNLNARFIKECTESLITRLTRFNARELNEAMPCLWSLSKRARTTEVVARACVTTLKLMRPYVGKKTKVDAKLHRLLFLVGSFGRHCNFEKHASLFSSLGVKDGESITSLLVRHLLVFYDEARRPSVRNLIEVCISHPKLFLSDRMLSIMDETFKGTDQILQGFVADGISFFLEEEERRTLERNSISRTDLDVAAFHGESSQYLNDSICASLVQRYLKPVLNGCLAEDQEYALKCLNYVRLVVRLGFANPKMCFPTVVALEGSNNPYMRHIAIEIHRELYDRYESLVEGAYPKSLRLVVKYKRKIMNFDEMMRDRTFIENFVKIVRVKKVVKFLKTLTGTFKIVNVDGLLDSSLEKCMFAKDYVTFMCLNLVEMTFKTQEEVLTVVCAANRLISSQVPDLLQEMEDCKVTKKMAIIARALLVVCRLGETLLSSYSLPDNALMKFQESSSGREFRGSVKKTSTADIPMEDLENTTKGLGELLAKYV</sequence>
<name>A0A448YLT1_BRENA</name>
<accession>A0A448YLT1</accession>
<dbReference type="InterPro" id="IPR016024">
    <property type="entry name" value="ARM-type_fold"/>
</dbReference>
<feature type="domain" description="Sister chromatid cohesion C-terminal" evidence="8">
    <location>
        <begin position="1177"/>
        <end position="1359"/>
    </location>
</feature>
<proteinExistence type="inferred from homology"/>
<dbReference type="FunCoup" id="A0A448YLT1">
    <property type="interactions" value="238"/>
</dbReference>
<gene>
    <name evidence="9" type="ORF">BRENAR_LOCUS2637</name>
</gene>
<keyword evidence="5 6" id="KW-0131">Cell cycle</keyword>
<dbReference type="InterPro" id="IPR011989">
    <property type="entry name" value="ARM-like"/>
</dbReference>
<evidence type="ECO:0000313" key="9">
    <source>
        <dbReference type="EMBL" id="VEU21905.1"/>
    </source>
</evidence>
<keyword evidence="10" id="KW-1185">Reference proteome</keyword>
<comment type="similarity">
    <text evidence="2 6">Belongs to the SCC2/Nipped-B family.</text>
</comment>
<evidence type="ECO:0000256" key="7">
    <source>
        <dbReference type="SAM" id="MobiDB-lite"/>
    </source>
</evidence>